<protein>
    <submittedName>
        <fullName evidence="2">Uncharacterized protein</fullName>
    </submittedName>
</protein>
<evidence type="ECO:0000313" key="2">
    <source>
        <dbReference type="EMBL" id="MEQ2178557.1"/>
    </source>
</evidence>
<keyword evidence="1" id="KW-0472">Membrane</keyword>
<dbReference type="EMBL" id="JAHRIO010061097">
    <property type="protein sequence ID" value="MEQ2178557.1"/>
    <property type="molecule type" value="Genomic_DNA"/>
</dbReference>
<reference evidence="2 3" key="1">
    <citation type="submission" date="2021-06" db="EMBL/GenBank/DDBJ databases">
        <authorList>
            <person name="Palmer J.M."/>
        </authorList>
    </citation>
    <scope>NUCLEOTIDE SEQUENCE [LARGE SCALE GENOMIC DNA]</scope>
    <source>
        <strain evidence="2 3">GA_2019</strain>
        <tissue evidence="2">Muscle</tissue>
    </source>
</reference>
<gene>
    <name evidence="2" type="ORF">GOODEAATRI_015299</name>
</gene>
<name>A0ABV0P5K7_9TELE</name>
<organism evidence="2 3">
    <name type="scientific">Goodea atripinnis</name>
    <dbReference type="NCBI Taxonomy" id="208336"/>
    <lineage>
        <taxon>Eukaryota</taxon>
        <taxon>Metazoa</taxon>
        <taxon>Chordata</taxon>
        <taxon>Craniata</taxon>
        <taxon>Vertebrata</taxon>
        <taxon>Euteleostomi</taxon>
        <taxon>Actinopterygii</taxon>
        <taxon>Neopterygii</taxon>
        <taxon>Teleostei</taxon>
        <taxon>Neoteleostei</taxon>
        <taxon>Acanthomorphata</taxon>
        <taxon>Ovalentaria</taxon>
        <taxon>Atherinomorphae</taxon>
        <taxon>Cyprinodontiformes</taxon>
        <taxon>Goodeidae</taxon>
        <taxon>Goodea</taxon>
    </lineage>
</organism>
<keyword evidence="1" id="KW-1133">Transmembrane helix</keyword>
<keyword evidence="3" id="KW-1185">Reference proteome</keyword>
<feature type="transmembrane region" description="Helical" evidence="1">
    <location>
        <begin position="61"/>
        <end position="78"/>
    </location>
</feature>
<feature type="transmembrane region" description="Helical" evidence="1">
    <location>
        <begin position="21"/>
        <end position="41"/>
    </location>
</feature>
<sequence length="106" mass="11670">MRIGGRWGLGTGQVQGLRVRAGVIQVQAGLVVPPMVLLEFLCSGGPLDVYGMDLLRICPRSRGAGLWLLTLAIAYLYGETCIHKRTHTQTHRCLDSGVNRYTNVLY</sequence>
<proteinExistence type="predicted"/>
<evidence type="ECO:0000313" key="3">
    <source>
        <dbReference type="Proteomes" id="UP001476798"/>
    </source>
</evidence>
<dbReference type="Proteomes" id="UP001476798">
    <property type="component" value="Unassembled WGS sequence"/>
</dbReference>
<evidence type="ECO:0000256" key="1">
    <source>
        <dbReference type="SAM" id="Phobius"/>
    </source>
</evidence>
<comment type="caution">
    <text evidence="2">The sequence shown here is derived from an EMBL/GenBank/DDBJ whole genome shotgun (WGS) entry which is preliminary data.</text>
</comment>
<accession>A0ABV0P5K7</accession>
<keyword evidence="1" id="KW-0812">Transmembrane</keyword>